<protein>
    <submittedName>
        <fullName evidence="2">Uncharacterized protein</fullName>
    </submittedName>
</protein>
<evidence type="ECO:0000256" key="1">
    <source>
        <dbReference type="SAM" id="MobiDB-lite"/>
    </source>
</evidence>
<feature type="region of interest" description="Disordered" evidence="1">
    <location>
        <begin position="257"/>
        <end position="309"/>
    </location>
</feature>
<feature type="region of interest" description="Disordered" evidence="1">
    <location>
        <begin position="94"/>
        <end position="124"/>
    </location>
</feature>
<sequence length="396" mass="41067">MPTGIHSHAMTKPARHAASSLMSAIAVTMIALPCAGLAHASGTYLNWQSKGAPASAQIASVNVVNTSNGPYPVPPSPYGQVGDPYARALSWPAKAPEPVPRNEQPQSQQTQPQQTQAPQPQAAQHTFVAVPQAPVRTAQAASISTPVPLSAPRPVEVVPMPPVEREDPGLADDPGMADEAPYIAPAPVVAPPQPKPATSHAEQMAASRPIPAPKPATALKPATSPAVASVPTPPVAPKQPEAGYQVPTTSKYAARIESARAAQAQPSQTVATIAKPDEKKPGAKKPNEKASEKTPVKPAVATAPEPSVSMAVRETDHVFIPGEQYTSAADEPRYYSLHRQYGLRPDPIPATHEASGALLGGTIDTVEAGEEGGDPNDDTDNTPGKTADTDKKSASH</sequence>
<evidence type="ECO:0000313" key="2">
    <source>
        <dbReference type="EMBL" id="ESQ88371.1"/>
    </source>
</evidence>
<keyword evidence="3" id="KW-1185">Reference proteome</keyword>
<gene>
    <name evidence="2" type="ORF">ABENE_16095</name>
</gene>
<dbReference type="Proteomes" id="UP000017837">
    <property type="component" value="Unassembled WGS sequence"/>
</dbReference>
<feature type="compositionally biased region" description="Acidic residues" evidence="1">
    <location>
        <begin position="367"/>
        <end position="380"/>
    </location>
</feature>
<dbReference type="PATRIC" id="fig|1121022.4.peg.3273"/>
<dbReference type="AlphaFoldDB" id="V4PJI1"/>
<feature type="region of interest" description="Disordered" evidence="1">
    <location>
        <begin position="185"/>
        <end position="244"/>
    </location>
</feature>
<feature type="compositionally biased region" description="Low complexity" evidence="1">
    <location>
        <begin position="104"/>
        <end position="124"/>
    </location>
</feature>
<reference evidence="2 3" key="1">
    <citation type="journal article" date="2014" name="Nature">
        <title>Sequential evolution of bacterial morphology by co-option of a developmental regulator.</title>
        <authorList>
            <person name="Jiang C."/>
            <person name="Brown P.J."/>
            <person name="Ducret A."/>
            <person name="Brun Y.V."/>
        </authorList>
    </citation>
    <scope>NUCLEOTIDE SEQUENCE [LARGE SCALE GENOMIC DNA]</scope>
    <source>
        <strain evidence="2 3">DSM 16100</strain>
    </source>
</reference>
<feature type="compositionally biased region" description="Basic and acidic residues" evidence="1">
    <location>
        <begin position="275"/>
        <end position="295"/>
    </location>
</feature>
<feature type="compositionally biased region" description="Low complexity" evidence="1">
    <location>
        <begin position="215"/>
        <end position="230"/>
    </location>
</feature>
<dbReference type="STRING" id="1121022.GCA_000376105_02303"/>
<dbReference type="OrthoDB" id="7172811at2"/>
<dbReference type="EMBL" id="AWGB01000038">
    <property type="protein sequence ID" value="ESQ88371.1"/>
    <property type="molecule type" value="Genomic_DNA"/>
</dbReference>
<organism evidence="2 3">
    <name type="scientific">Asticcacaulis benevestitus DSM 16100 = ATCC BAA-896</name>
    <dbReference type="NCBI Taxonomy" id="1121022"/>
    <lineage>
        <taxon>Bacteria</taxon>
        <taxon>Pseudomonadati</taxon>
        <taxon>Pseudomonadota</taxon>
        <taxon>Alphaproteobacteria</taxon>
        <taxon>Caulobacterales</taxon>
        <taxon>Caulobacteraceae</taxon>
        <taxon>Asticcacaulis</taxon>
    </lineage>
</organism>
<feature type="region of interest" description="Disordered" evidence="1">
    <location>
        <begin position="341"/>
        <end position="396"/>
    </location>
</feature>
<accession>V4PJI1</accession>
<proteinExistence type="predicted"/>
<feature type="compositionally biased region" description="Basic and acidic residues" evidence="1">
    <location>
        <begin position="387"/>
        <end position="396"/>
    </location>
</feature>
<comment type="caution">
    <text evidence="2">The sequence shown here is derived from an EMBL/GenBank/DDBJ whole genome shotgun (WGS) entry which is preliminary data.</text>
</comment>
<name>V4PJI1_9CAUL</name>
<evidence type="ECO:0000313" key="3">
    <source>
        <dbReference type="Proteomes" id="UP000017837"/>
    </source>
</evidence>